<evidence type="ECO:0000313" key="14">
    <source>
        <dbReference type="EMBL" id="KAF8478431.1"/>
    </source>
</evidence>
<dbReference type="AlphaFoldDB" id="A0A9P5MTI2"/>
<name>A0A9P5MTI2_9AGAM</name>
<dbReference type="Gene3D" id="3.30.310.40">
    <property type="match status" value="1"/>
</dbReference>
<evidence type="ECO:0000256" key="2">
    <source>
        <dbReference type="ARBA" id="ARBA00010679"/>
    </source>
</evidence>
<evidence type="ECO:0000259" key="13">
    <source>
        <dbReference type="SMART" id="SM00478"/>
    </source>
</evidence>
<feature type="region of interest" description="Disordered" evidence="12">
    <location>
        <begin position="168"/>
        <end position="209"/>
    </location>
</feature>
<dbReference type="CDD" id="cd00056">
    <property type="entry name" value="ENDO3c"/>
    <property type="match status" value="1"/>
</dbReference>
<keyword evidence="6" id="KW-0234">DNA repair</keyword>
<organism evidence="14 15">
    <name type="scientific">Russula ochroleuca</name>
    <dbReference type="NCBI Taxonomy" id="152965"/>
    <lineage>
        <taxon>Eukaryota</taxon>
        <taxon>Fungi</taxon>
        <taxon>Dikarya</taxon>
        <taxon>Basidiomycota</taxon>
        <taxon>Agaricomycotina</taxon>
        <taxon>Agaricomycetes</taxon>
        <taxon>Russulales</taxon>
        <taxon>Russulaceae</taxon>
        <taxon>Russula</taxon>
    </lineage>
</organism>
<dbReference type="PANTHER" id="PTHR10242:SF2">
    <property type="entry name" value="N-GLYCOSYLASE_DNA LYASE"/>
    <property type="match status" value="1"/>
</dbReference>
<evidence type="ECO:0000256" key="9">
    <source>
        <dbReference type="ARBA" id="ARBA00023268"/>
    </source>
</evidence>
<dbReference type="Pfam" id="PF07934">
    <property type="entry name" value="OGG_N"/>
    <property type="match status" value="1"/>
</dbReference>
<evidence type="ECO:0000256" key="1">
    <source>
        <dbReference type="ARBA" id="ARBA00004123"/>
    </source>
</evidence>
<dbReference type="GO" id="GO:0006285">
    <property type="term" value="P:base-excision repair, AP site formation"/>
    <property type="evidence" value="ECO:0007669"/>
    <property type="project" value="TreeGrafter"/>
</dbReference>
<dbReference type="InterPro" id="IPR023170">
    <property type="entry name" value="HhH_base_excis_C"/>
</dbReference>
<keyword evidence="8" id="KW-0539">Nucleus</keyword>
<comment type="subcellular location">
    <subcellularLocation>
        <location evidence="1">Nucleus</location>
    </subcellularLocation>
</comment>
<dbReference type="GO" id="GO:0140078">
    <property type="term" value="F:class I DNA-(apurinic or apyrimidinic site) endonuclease activity"/>
    <property type="evidence" value="ECO:0007669"/>
    <property type="project" value="UniProtKB-EC"/>
</dbReference>
<dbReference type="GO" id="GO:0003684">
    <property type="term" value="F:damaged DNA binding"/>
    <property type="evidence" value="ECO:0007669"/>
    <property type="project" value="InterPro"/>
</dbReference>
<reference evidence="14" key="1">
    <citation type="submission" date="2019-10" db="EMBL/GenBank/DDBJ databases">
        <authorList>
            <consortium name="DOE Joint Genome Institute"/>
            <person name="Kuo A."/>
            <person name="Miyauchi S."/>
            <person name="Kiss E."/>
            <person name="Drula E."/>
            <person name="Kohler A."/>
            <person name="Sanchez-Garcia M."/>
            <person name="Andreopoulos B."/>
            <person name="Barry K.W."/>
            <person name="Bonito G."/>
            <person name="Buee M."/>
            <person name="Carver A."/>
            <person name="Chen C."/>
            <person name="Cichocki N."/>
            <person name="Clum A."/>
            <person name="Culley D."/>
            <person name="Crous P.W."/>
            <person name="Fauchery L."/>
            <person name="Girlanda M."/>
            <person name="Hayes R."/>
            <person name="Keri Z."/>
            <person name="LaButti K."/>
            <person name="Lipzen A."/>
            <person name="Lombard V."/>
            <person name="Magnuson J."/>
            <person name="Maillard F."/>
            <person name="Morin E."/>
            <person name="Murat C."/>
            <person name="Nolan M."/>
            <person name="Ohm R."/>
            <person name="Pangilinan J."/>
            <person name="Pereira M."/>
            <person name="Perotto S."/>
            <person name="Peter M."/>
            <person name="Riley R."/>
            <person name="Sitrit Y."/>
            <person name="Stielow B."/>
            <person name="Szollosi G."/>
            <person name="Zifcakova L."/>
            <person name="Stursova M."/>
            <person name="Spatafora J.W."/>
            <person name="Tedersoo L."/>
            <person name="Vaario L.-M."/>
            <person name="Yamada A."/>
            <person name="Yan M."/>
            <person name="Wang P."/>
            <person name="Xu J."/>
            <person name="Bruns T."/>
            <person name="Baldrian P."/>
            <person name="Vilgalys R."/>
            <person name="Henrissat B."/>
            <person name="Grigoriev I.V."/>
            <person name="Hibbett D."/>
            <person name="Nagy L.G."/>
            <person name="Martin F.M."/>
        </authorList>
    </citation>
    <scope>NUCLEOTIDE SEQUENCE</scope>
    <source>
        <strain evidence="14">Prilba</strain>
    </source>
</reference>
<reference evidence="14" key="2">
    <citation type="journal article" date="2020" name="Nat. Commun.">
        <title>Large-scale genome sequencing of mycorrhizal fungi provides insights into the early evolution of symbiotic traits.</title>
        <authorList>
            <person name="Miyauchi S."/>
            <person name="Kiss E."/>
            <person name="Kuo A."/>
            <person name="Drula E."/>
            <person name="Kohler A."/>
            <person name="Sanchez-Garcia M."/>
            <person name="Morin E."/>
            <person name="Andreopoulos B."/>
            <person name="Barry K.W."/>
            <person name="Bonito G."/>
            <person name="Buee M."/>
            <person name="Carver A."/>
            <person name="Chen C."/>
            <person name="Cichocki N."/>
            <person name="Clum A."/>
            <person name="Culley D."/>
            <person name="Crous P.W."/>
            <person name="Fauchery L."/>
            <person name="Girlanda M."/>
            <person name="Hayes R.D."/>
            <person name="Keri Z."/>
            <person name="LaButti K."/>
            <person name="Lipzen A."/>
            <person name="Lombard V."/>
            <person name="Magnuson J."/>
            <person name="Maillard F."/>
            <person name="Murat C."/>
            <person name="Nolan M."/>
            <person name="Ohm R.A."/>
            <person name="Pangilinan J."/>
            <person name="Pereira M.F."/>
            <person name="Perotto S."/>
            <person name="Peter M."/>
            <person name="Pfister S."/>
            <person name="Riley R."/>
            <person name="Sitrit Y."/>
            <person name="Stielow J.B."/>
            <person name="Szollosi G."/>
            <person name="Zifcakova L."/>
            <person name="Stursova M."/>
            <person name="Spatafora J.W."/>
            <person name="Tedersoo L."/>
            <person name="Vaario L.M."/>
            <person name="Yamada A."/>
            <person name="Yan M."/>
            <person name="Wang P."/>
            <person name="Xu J."/>
            <person name="Bruns T."/>
            <person name="Baldrian P."/>
            <person name="Vilgalys R."/>
            <person name="Dunand C."/>
            <person name="Henrissat B."/>
            <person name="Grigoriev I.V."/>
            <person name="Hibbett D."/>
            <person name="Nagy L.G."/>
            <person name="Martin F.M."/>
        </authorList>
    </citation>
    <scope>NUCLEOTIDE SEQUENCE</scope>
    <source>
        <strain evidence="14">Prilba</strain>
    </source>
</reference>
<evidence type="ECO:0000256" key="10">
    <source>
        <dbReference type="ARBA" id="ARBA00023295"/>
    </source>
</evidence>
<evidence type="ECO:0000256" key="12">
    <source>
        <dbReference type="SAM" id="MobiDB-lite"/>
    </source>
</evidence>
<feature type="domain" description="HhH-GPD" evidence="13">
    <location>
        <begin position="188"/>
        <end position="357"/>
    </location>
</feature>
<keyword evidence="4" id="KW-0227">DNA damage</keyword>
<dbReference type="Gene3D" id="1.10.1670.10">
    <property type="entry name" value="Helix-hairpin-Helix base-excision DNA repair enzymes (C-terminal)"/>
    <property type="match status" value="1"/>
</dbReference>
<keyword evidence="9" id="KW-0511">Multifunctional enzyme</keyword>
<evidence type="ECO:0000313" key="15">
    <source>
        <dbReference type="Proteomes" id="UP000759537"/>
    </source>
</evidence>
<keyword evidence="10" id="KW-0326">Glycosidase</keyword>
<dbReference type="InterPro" id="IPR003265">
    <property type="entry name" value="HhH-GPD_domain"/>
</dbReference>
<accession>A0A9P5MTI2</accession>
<dbReference type="InterPro" id="IPR052054">
    <property type="entry name" value="Oxidative_DNA_repair_enzyme"/>
</dbReference>
<protein>
    <recommendedName>
        <fullName evidence="3">DNA-(apurinic or apyrimidinic site) lyase</fullName>
        <ecNumber evidence="3">4.2.99.18</ecNumber>
    </recommendedName>
</protein>
<sequence>MAASPLGFHALPLPLAQLSLQAVLKCGQSFRWSTYPLHAALPSDPSHEYRLCLQDRVVCLRQSPDTLFYRSVFPDSPVPPELKTTRDAETLLWLRDYFQLDVDLVMLYNEWSEKDPVFAKLRGRFEGIRMLRQDPWENLISFICSSNNNITRITKMVKSLCTQYSPPLLSLPPPTPKTRMPTPSESDGTNSRSATTEPELESYHPFPPPSRLASPDVVATLRSLGFGYRADFIQKTAKMLGDAYGAVPSSEGKEGPERWLYTLRNMATIDARQELLKLMGVGRKVADCILLMSLDKPEVIPVDTHVHQIATKHYGFRGMSGTKQTMSPKLYDAISEKFRNIWGDYAGWAHSVLFTAELKAFSDYSLLTPSPSPSKVATVSRGPEDYFSAEIHPQRKRKAKGKRSQDALGQGSASCTEVSPAESGSLAERVKKRRRR</sequence>
<evidence type="ECO:0000256" key="3">
    <source>
        <dbReference type="ARBA" id="ARBA00012720"/>
    </source>
</evidence>
<evidence type="ECO:0000256" key="7">
    <source>
        <dbReference type="ARBA" id="ARBA00023239"/>
    </source>
</evidence>
<comment type="catalytic activity">
    <reaction evidence="11">
        <text>2'-deoxyribonucleotide-(2'-deoxyribose 5'-phosphate)-2'-deoxyribonucleotide-DNA = a 3'-end 2'-deoxyribonucleotide-(2,3-dehydro-2,3-deoxyribose 5'-phosphate)-DNA + a 5'-end 5'-phospho-2'-deoxyribonucleoside-DNA + H(+)</text>
        <dbReference type="Rhea" id="RHEA:66592"/>
        <dbReference type="Rhea" id="RHEA-COMP:13180"/>
        <dbReference type="Rhea" id="RHEA-COMP:16897"/>
        <dbReference type="Rhea" id="RHEA-COMP:17067"/>
        <dbReference type="ChEBI" id="CHEBI:15378"/>
        <dbReference type="ChEBI" id="CHEBI:136412"/>
        <dbReference type="ChEBI" id="CHEBI:157695"/>
        <dbReference type="ChEBI" id="CHEBI:167181"/>
        <dbReference type="EC" id="4.2.99.18"/>
    </reaction>
</comment>
<dbReference type="PANTHER" id="PTHR10242">
    <property type="entry name" value="8-OXOGUANINE DNA GLYCOSYLASE"/>
    <property type="match status" value="1"/>
</dbReference>
<dbReference type="InterPro" id="IPR011257">
    <property type="entry name" value="DNA_glycosylase"/>
</dbReference>
<dbReference type="SUPFAM" id="SSF55945">
    <property type="entry name" value="TATA-box binding protein-like"/>
    <property type="match status" value="1"/>
</dbReference>
<dbReference type="FunFam" id="1.10.1670.10:FF:000005">
    <property type="entry name" value="N-glycosylase/DNA lyase OGG1"/>
    <property type="match status" value="1"/>
</dbReference>
<evidence type="ECO:0000256" key="8">
    <source>
        <dbReference type="ARBA" id="ARBA00023242"/>
    </source>
</evidence>
<comment type="similarity">
    <text evidence="2">Belongs to the type-1 OGG1 family.</text>
</comment>
<dbReference type="EMBL" id="WHVB01000011">
    <property type="protein sequence ID" value="KAF8478431.1"/>
    <property type="molecule type" value="Genomic_DNA"/>
</dbReference>
<proteinExistence type="inferred from homology"/>
<keyword evidence="5" id="KW-0378">Hydrolase</keyword>
<dbReference type="Gene3D" id="1.10.340.30">
    <property type="entry name" value="Hypothetical protein, domain 2"/>
    <property type="match status" value="1"/>
</dbReference>
<gene>
    <name evidence="14" type="ORF">DFH94DRAFT_749711</name>
</gene>
<dbReference type="InterPro" id="IPR012904">
    <property type="entry name" value="OGG_N"/>
</dbReference>
<dbReference type="GO" id="GO:0034039">
    <property type="term" value="F:8-oxo-7,8-dihydroguanine DNA N-glycosylase activity"/>
    <property type="evidence" value="ECO:0007669"/>
    <property type="project" value="TreeGrafter"/>
</dbReference>
<dbReference type="GO" id="GO:0005634">
    <property type="term" value="C:nucleus"/>
    <property type="evidence" value="ECO:0007669"/>
    <property type="project" value="UniProtKB-SubCell"/>
</dbReference>
<evidence type="ECO:0000256" key="4">
    <source>
        <dbReference type="ARBA" id="ARBA00022763"/>
    </source>
</evidence>
<dbReference type="SMART" id="SM00478">
    <property type="entry name" value="ENDO3c"/>
    <property type="match status" value="1"/>
</dbReference>
<comment type="caution">
    <text evidence="14">The sequence shown here is derived from an EMBL/GenBank/DDBJ whole genome shotgun (WGS) entry which is preliminary data.</text>
</comment>
<dbReference type="SUPFAM" id="SSF48150">
    <property type="entry name" value="DNA-glycosylase"/>
    <property type="match status" value="1"/>
</dbReference>
<dbReference type="GO" id="GO:0006289">
    <property type="term" value="P:nucleotide-excision repair"/>
    <property type="evidence" value="ECO:0007669"/>
    <property type="project" value="InterPro"/>
</dbReference>
<feature type="region of interest" description="Disordered" evidence="12">
    <location>
        <begin position="370"/>
        <end position="436"/>
    </location>
</feature>
<evidence type="ECO:0000256" key="5">
    <source>
        <dbReference type="ARBA" id="ARBA00022801"/>
    </source>
</evidence>
<feature type="compositionally biased region" description="Polar residues" evidence="12">
    <location>
        <begin position="184"/>
        <end position="196"/>
    </location>
</feature>
<dbReference type="OrthoDB" id="238681at2759"/>
<keyword evidence="7" id="KW-0456">Lyase</keyword>
<evidence type="ECO:0000256" key="6">
    <source>
        <dbReference type="ARBA" id="ARBA00023204"/>
    </source>
</evidence>
<dbReference type="Proteomes" id="UP000759537">
    <property type="component" value="Unassembled WGS sequence"/>
</dbReference>
<dbReference type="Pfam" id="PF00730">
    <property type="entry name" value="HhH-GPD"/>
    <property type="match status" value="1"/>
</dbReference>
<evidence type="ECO:0000256" key="11">
    <source>
        <dbReference type="ARBA" id="ARBA00044632"/>
    </source>
</evidence>
<keyword evidence="15" id="KW-1185">Reference proteome</keyword>
<dbReference type="EC" id="4.2.99.18" evidence="3"/>